<dbReference type="PANTHER" id="PTHR43744">
    <property type="entry name" value="ABC TRANSPORTER PERMEASE PROTEIN MG189-RELATED-RELATED"/>
    <property type="match status" value="1"/>
</dbReference>
<gene>
    <name evidence="9" type="ORF">FHX39_004147</name>
</gene>
<evidence type="ECO:0000259" key="8">
    <source>
        <dbReference type="PROSITE" id="PS50928"/>
    </source>
</evidence>
<evidence type="ECO:0000256" key="4">
    <source>
        <dbReference type="ARBA" id="ARBA00022692"/>
    </source>
</evidence>
<feature type="transmembrane region" description="Helical" evidence="7">
    <location>
        <begin position="93"/>
        <end position="119"/>
    </location>
</feature>
<evidence type="ECO:0000256" key="1">
    <source>
        <dbReference type="ARBA" id="ARBA00004651"/>
    </source>
</evidence>
<keyword evidence="5 7" id="KW-1133">Transmembrane helix</keyword>
<feature type="transmembrane region" description="Helical" evidence="7">
    <location>
        <begin position="131"/>
        <end position="153"/>
    </location>
</feature>
<feature type="transmembrane region" description="Helical" evidence="7">
    <location>
        <begin position="29"/>
        <end position="51"/>
    </location>
</feature>
<keyword evidence="2 7" id="KW-0813">Transport</keyword>
<dbReference type="PANTHER" id="PTHR43744:SF6">
    <property type="entry name" value="ABC TRANSPORTER PERMEASE PROTEIN YESQ-RELATED"/>
    <property type="match status" value="1"/>
</dbReference>
<name>A0A7W5P8Z6_9ACTN</name>
<dbReference type="EMBL" id="JACHZG010000017">
    <property type="protein sequence ID" value="MBB3329149.1"/>
    <property type="molecule type" value="Genomic_DNA"/>
</dbReference>
<comment type="caution">
    <text evidence="9">The sequence shown here is derived from an EMBL/GenBank/DDBJ whole genome shotgun (WGS) entry which is preliminary data.</text>
</comment>
<keyword evidence="9" id="KW-0762">Sugar transport</keyword>
<dbReference type="CDD" id="cd06261">
    <property type="entry name" value="TM_PBP2"/>
    <property type="match status" value="1"/>
</dbReference>
<keyword evidence="6 7" id="KW-0472">Membrane</keyword>
<dbReference type="Pfam" id="PF00528">
    <property type="entry name" value="BPD_transp_1"/>
    <property type="match status" value="1"/>
</dbReference>
<feature type="transmembrane region" description="Helical" evidence="7">
    <location>
        <begin position="206"/>
        <end position="231"/>
    </location>
</feature>
<evidence type="ECO:0000313" key="9">
    <source>
        <dbReference type="EMBL" id="MBB3329149.1"/>
    </source>
</evidence>
<keyword evidence="10" id="KW-1185">Reference proteome</keyword>
<feature type="domain" description="ABC transmembrane type-1" evidence="8">
    <location>
        <begin position="94"/>
        <end position="286"/>
    </location>
</feature>
<comment type="similarity">
    <text evidence="7">Belongs to the binding-protein-dependent transport system permease family.</text>
</comment>
<dbReference type="InterPro" id="IPR035906">
    <property type="entry name" value="MetI-like_sf"/>
</dbReference>
<dbReference type="GO" id="GO:0055085">
    <property type="term" value="P:transmembrane transport"/>
    <property type="evidence" value="ECO:0007669"/>
    <property type="project" value="InterPro"/>
</dbReference>
<evidence type="ECO:0000256" key="7">
    <source>
        <dbReference type="RuleBase" id="RU363032"/>
    </source>
</evidence>
<evidence type="ECO:0000256" key="5">
    <source>
        <dbReference type="ARBA" id="ARBA00022989"/>
    </source>
</evidence>
<dbReference type="SUPFAM" id="SSF161098">
    <property type="entry name" value="MetI-like"/>
    <property type="match status" value="1"/>
</dbReference>
<accession>A0A7W5P8Z6</accession>
<dbReference type="InterPro" id="IPR000515">
    <property type="entry name" value="MetI-like"/>
</dbReference>
<keyword evidence="4 7" id="KW-0812">Transmembrane</keyword>
<dbReference type="Gene3D" id="1.10.3720.10">
    <property type="entry name" value="MetI-like"/>
    <property type="match status" value="1"/>
</dbReference>
<comment type="subcellular location">
    <subcellularLocation>
        <location evidence="1 7">Cell membrane</location>
        <topology evidence="1 7">Multi-pass membrane protein</topology>
    </subcellularLocation>
</comment>
<dbReference type="Proteomes" id="UP000565572">
    <property type="component" value="Unassembled WGS sequence"/>
</dbReference>
<organism evidence="9 10">
    <name type="scientific">Microlunatus antarcticus</name>
    <dbReference type="NCBI Taxonomy" id="53388"/>
    <lineage>
        <taxon>Bacteria</taxon>
        <taxon>Bacillati</taxon>
        <taxon>Actinomycetota</taxon>
        <taxon>Actinomycetes</taxon>
        <taxon>Propionibacteriales</taxon>
        <taxon>Propionibacteriaceae</taxon>
        <taxon>Microlunatus</taxon>
    </lineage>
</organism>
<evidence type="ECO:0000256" key="2">
    <source>
        <dbReference type="ARBA" id="ARBA00022448"/>
    </source>
</evidence>
<dbReference type="RefSeq" id="WP_183342797.1">
    <property type="nucleotide sequence ID" value="NZ_JACHZG010000017.1"/>
</dbReference>
<feature type="transmembrane region" description="Helical" evidence="7">
    <location>
        <begin position="264"/>
        <end position="285"/>
    </location>
</feature>
<dbReference type="PROSITE" id="PS50928">
    <property type="entry name" value="ABC_TM1"/>
    <property type="match status" value="1"/>
</dbReference>
<evidence type="ECO:0000256" key="3">
    <source>
        <dbReference type="ARBA" id="ARBA00022475"/>
    </source>
</evidence>
<protein>
    <submittedName>
        <fullName evidence="9">Multiple sugar transport system permease protein</fullName>
    </submittedName>
</protein>
<proteinExistence type="inferred from homology"/>
<dbReference type="GO" id="GO:0005886">
    <property type="term" value="C:plasma membrane"/>
    <property type="evidence" value="ECO:0007669"/>
    <property type="project" value="UniProtKB-SubCell"/>
</dbReference>
<keyword evidence="3" id="KW-1003">Cell membrane</keyword>
<evidence type="ECO:0000313" key="10">
    <source>
        <dbReference type="Proteomes" id="UP000565572"/>
    </source>
</evidence>
<dbReference type="AlphaFoldDB" id="A0A7W5P8Z6"/>
<feature type="transmembrane region" description="Helical" evidence="7">
    <location>
        <begin position="165"/>
        <end position="185"/>
    </location>
</feature>
<sequence length="300" mass="33243">MATSEALTRRVSTALPRRRAAAPVRARRAALGALAHTALILFALVMIYPLLWMVSASFRPETEVFSSPGLIPSAPTLSNYLSGWLSQGGFGRFFLTSGLICLVSVVGILLSCSFAAYAFARLSFSFKRPLFAVMLVSIMLPLHVTVVPQYIIFSRLGWVNTFWPLLLPKVLAVDSFFIFLLVQFIRGLPRELDEAAEIDGCGPVMIFWRIILPLMKPALATASIFAFIWSWNDFFIPLLYLTDPDLYTVPLALRSFVSADGESAWGQLFAMSVLSLLPIFAVFLYGQRFLIRGIATTGLK</sequence>
<reference evidence="9 10" key="1">
    <citation type="submission" date="2020-08" db="EMBL/GenBank/DDBJ databases">
        <title>Sequencing the genomes of 1000 actinobacteria strains.</title>
        <authorList>
            <person name="Klenk H.-P."/>
        </authorList>
    </citation>
    <scope>NUCLEOTIDE SEQUENCE [LARGE SCALE GENOMIC DNA]</scope>
    <source>
        <strain evidence="9 10">DSM 11053</strain>
    </source>
</reference>
<evidence type="ECO:0000256" key="6">
    <source>
        <dbReference type="ARBA" id="ARBA00023136"/>
    </source>
</evidence>